<feature type="domain" description="DUF218" evidence="2">
    <location>
        <begin position="60"/>
        <end position="204"/>
    </location>
</feature>
<protein>
    <submittedName>
        <fullName evidence="3">YdcF family protein</fullName>
    </submittedName>
</protein>
<reference evidence="4" key="1">
    <citation type="submission" date="2018-12" db="EMBL/GenBank/DDBJ databases">
        <title>Genome sequence of Peanibacillus sp.</title>
        <authorList>
            <person name="Subramani G."/>
            <person name="Srinivasan S."/>
            <person name="Kim M.K."/>
        </authorList>
    </citation>
    <scope>NUCLEOTIDE SEQUENCE [LARGE SCALE GENOMIC DNA]</scope>
    <source>
        <strain evidence="4">18JY67-1</strain>
    </source>
</reference>
<proteinExistence type="predicted"/>
<feature type="transmembrane region" description="Helical" evidence="1">
    <location>
        <begin position="21"/>
        <end position="45"/>
    </location>
</feature>
<dbReference type="PANTHER" id="PTHR30336">
    <property type="entry name" value="INNER MEMBRANE PROTEIN, PROBABLE PERMEASE"/>
    <property type="match status" value="1"/>
</dbReference>
<keyword evidence="1" id="KW-1133">Transmembrane helix</keyword>
<accession>A0A3Q8X752</accession>
<gene>
    <name evidence="3" type="ORF">EJC50_21600</name>
</gene>
<dbReference type="InterPro" id="IPR051599">
    <property type="entry name" value="Cell_Envelope_Assoc"/>
</dbReference>
<dbReference type="AlphaFoldDB" id="A0A3Q8X752"/>
<evidence type="ECO:0000259" key="2">
    <source>
        <dbReference type="Pfam" id="PF02698"/>
    </source>
</evidence>
<dbReference type="OrthoDB" id="9782395at2"/>
<evidence type="ECO:0000313" key="4">
    <source>
        <dbReference type="Proteomes" id="UP000272528"/>
    </source>
</evidence>
<sequence>MKSVPATKKTKKRSVRSRYRFIRLLLRIAAFCAALGVFWCAYLLYVINDYEAPKTIPKADAAIILGAALWSDKPSPGLAERLEYGFGLYKQGKVAHFILSGGHDHNGSTLSEAEGMRDYLAAKGVPVEAMVLEEDSRSTYENLLFSKPLARKQGWNHLLIVTHDFHAPRALDIAQYLDYPSDTIALGFKSQVLSVAKNYSREVLAFTKWKLDELLLQLGVQLPNSF</sequence>
<keyword evidence="4" id="KW-1185">Reference proteome</keyword>
<keyword evidence="1" id="KW-0472">Membrane</keyword>
<dbReference type="PANTHER" id="PTHR30336:SF20">
    <property type="entry name" value="DUF218 DOMAIN-CONTAINING PROTEIN"/>
    <property type="match status" value="1"/>
</dbReference>
<dbReference type="Proteomes" id="UP000272528">
    <property type="component" value="Chromosome"/>
</dbReference>
<keyword evidence="1" id="KW-0812">Transmembrane</keyword>
<dbReference type="RefSeq" id="WP_126017690.1">
    <property type="nucleotide sequence ID" value="NZ_CP034437.1"/>
</dbReference>
<dbReference type="Gene3D" id="3.40.50.620">
    <property type="entry name" value="HUPs"/>
    <property type="match status" value="1"/>
</dbReference>
<dbReference type="GO" id="GO:0005886">
    <property type="term" value="C:plasma membrane"/>
    <property type="evidence" value="ECO:0007669"/>
    <property type="project" value="TreeGrafter"/>
</dbReference>
<dbReference type="CDD" id="cd06259">
    <property type="entry name" value="YdcF-like"/>
    <property type="match status" value="1"/>
</dbReference>
<dbReference type="KEGG" id="palb:EJC50_21600"/>
<dbReference type="InterPro" id="IPR014729">
    <property type="entry name" value="Rossmann-like_a/b/a_fold"/>
</dbReference>
<dbReference type="InterPro" id="IPR003848">
    <property type="entry name" value="DUF218"/>
</dbReference>
<evidence type="ECO:0000256" key="1">
    <source>
        <dbReference type="SAM" id="Phobius"/>
    </source>
</evidence>
<name>A0A3Q8X752_9BACL</name>
<dbReference type="EMBL" id="CP034437">
    <property type="protein sequence ID" value="AZN41985.1"/>
    <property type="molecule type" value="Genomic_DNA"/>
</dbReference>
<dbReference type="Pfam" id="PF02698">
    <property type="entry name" value="DUF218"/>
    <property type="match status" value="1"/>
</dbReference>
<evidence type="ECO:0000313" key="3">
    <source>
        <dbReference type="EMBL" id="AZN41985.1"/>
    </source>
</evidence>
<organism evidence="3 4">
    <name type="scientific">Paenibacillus albus</name>
    <dbReference type="NCBI Taxonomy" id="2495582"/>
    <lineage>
        <taxon>Bacteria</taxon>
        <taxon>Bacillati</taxon>
        <taxon>Bacillota</taxon>
        <taxon>Bacilli</taxon>
        <taxon>Bacillales</taxon>
        <taxon>Paenibacillaceae</taxon>
        <taxon>Paenibacillus</taxon>
    </lineage>
</organism>